<evidence type="ECO:0000256" key="2">
    <source>
        <dbReference type="ARBA" id="ARBA00023125"/>
    </source>
</evidence>
<evidence type="ECO:0000259" key="5">
    <source>
        <dbReference type="PROSITE" id="PS51078"/>
    </source>
</evidence>
<sequence>MSRAIDILGLFLDGKGPRSVPEITAELGLPRSSAYELVQTLVAKRCLRPVDENVHRYQLGLHLFELGSSYIEGIDLAEQGGEVAREVVARCDETVHVAMLDGADVVYVVKADSSQAVRMVSAVGRRLPAHCTAVGKVLLAGLRDEEVARRYEQVTQWVRMTPGTIAGLDELLRELDVIRERGLAFDEFESNVDVRCVAAPVRDASGAVVAGLSISVPGQRSDQIDGELARLAAEAGRALSARLGHRDPGDVRTAAGGSNSW</sequence>
<evidence type="ECO:0000313" key="7">
    <source>
        <dbReference type="Proteomes" id="UP000469185"/>
    </source>
</evidence>
<dbReference type="InterPro" id="IPR050707">
    <property type="entry name" value="HTH_MetabolicPath_Reg"/>
</dbReference>
<dbReference type="EMBL" id="JAAGOB010000013">
    <property type="protein sequence ID" value="NED97779.1"/>
    <property type="molecule type" value="Genomic_DNA"/>
</dbReference>
<dbReference type="SUPFAM" id="SSF55781">
    <property type="entry name" value="GAF domain-like"/>
    <property type="match status" value="1"/>
</dbReference>
<evidence type="ECO:0000256" key="3">
    <source>
        <dbReference type="ARBA" id="ARBA00023163"/>
    </source>
</evidence>
<dbReference type="PROSITE" id="PS51077">
    <property type="entry name" value="HTH_ICLR"/>
    <property type="match status" value="1"/>
</dbReference>
<accession>A0A6N9YSJ7</accession>
<keyword evidence="1" id="KW-0805">Transcription regulation</keyword>
<dbReference type="PANTHER" id="PTHR30136">
    <property type="entry name" value="HELIX-TURN-HELIX TRANSCRIPTIONAL REGULATOR, ICLR FAMILY"/>
    <property type="match status" value="1"/>
</dbReference>
<proteinExistence type="predicted"/>
<evidence type="ECO:0000259" key="4">
    <source>
        <dbReference type="PROSITE" id="PS51077"/>
    </source>
</evidence>
<dbReference type="InterPro" id="IPR036388">
    <property type="entry name" value="WH-like_DNA-bd_sf"/>
</dbReference>
<organism evidence="6 7">
    <name type="scientific">Phytoactinopolyspora alkaliphila</name>
    <dbReference type="NCBI Taxonomy" id="1783498"/>
    <lineage>
        <taxon>Bacteria</taxon>
        <taxon>Bacillati</taxon>
        <taxon>Actinomycetota</taxon>
        <taxon>Actinomycetes</taxon>
        <taxon>Jiangellales</taxon>
        <taxon>Jiangellaceae</taxon>
        <taxon>Phytoactinopolyspora</taxon>
    </lineage>
</organism>
<name>A0A6N9YSJ7_9ACTN</name>
<dbReference type="GO" id="GO:0003677">
    <property type="term" value="F:DNA binding"/>
    <property type="evidence" value="ECO:0007669"/>
    <property type="project" value="UniProtKB-KW"/>
</dbReference>
<feature type="domain" description="HTH iclR-type" evidence="4">
    <location>
        <begin position="1"/>
        <end position="61"/>
    </location>
</feature>
<dbReference type="Pfam" id="PF01614">
    <property type="entry name" value="IclR_C"/>
    <property type="match status" value="1"/>
</dbReference>
<dbReference type="InterPro" id="IPR036390">
    <property type="entry name" value="WH_DNA-bd_sf"/>
</dbReference>
<dbReference type="PANTHER" id="PTHR30136:SF2">
    <property type="entry name" value="TRANSCRIPTIONAL REGULATOR ICLR"/>
    <property type="match status" value="1"/>
</dbReference>
<dbReference type="Gene3D" id="1.10.10.10">
    <property type="entry name" value="Winged helix-like DNA-binding domain superfamily/Winged helix DNA-binding domain"/>
    <property type="match status" value="1"/>
</dbReference>
<reference evidence="6 7" key="1">
    <citation type="submission" date="2020-02" db="EMBL/GenBank/DDBJ databases">
        <authorList>
            <person name="Li X.-J."/>
            <person name="Feng X.-M."/>
        </authorList>
    </citation>
    <scope>NUCLEOTIDE SEQUENCE [LARGE SCALE GENOMIC DNA]</scope>
    <source>
        <strain evidence="6 7">CGMCC 4.7225</strain>
    </source>
</reference>
<gene>
    <name evidence="6" type="ORF">G1H11_20990</name>
</gene>
<keyword evidence="2" id="KW-0238">DNA-binding</keyword>
<comment type="caution">
    <text evidence="6">The sequence shown here is derived from an EMBL/GenBank/DDBJ whole genome shotgun (WGS) entry which is preliminary data.</text>
</comment>
<dbReference type="InterPro" id="IPR005471">
    <property type="entry name" value="Tscrpt_reg_IclR_N"/>
</dbReference>
<keyword evidence="3" id="KW-0804">Transcription</keyword>
<dbReference type="SUPFAM" id="SSF46785">
    <property type="entry name" value="Winged helix' DNA-binding domain"/>
    <property type="match status" value="1"/>
</dbReference>
<dbReference type="GO" id="GO:0045892">
    <property type="term" value="P:negative regulation of DNA-templated transcription"/>
    <property type="evidence" value="ECO:0007669"/>
    <property type="project" value="TreeGrafter"/>
</dbReference>
<dbReference type="PROSITE" id="PS51078">
    <property type="entry name" value="ICLR_ED"/>
    <property type="match status" value="1"/>
</dbReference>
<evidence type="ECO:0000256" key="1">
    <source>
        <dbReference type="ARBA" id="ARBA00023015"/>
    </source>
</evidence>
<dbReference type="Gene3D" id="3.30.450.40">
    <property type="match status" value="1"/>
</dbReference>
<keyword evidence="7" id="KW-1185">Reference proteome</keyword>
<dbReference type="AlphaFoldDB" id="A0A6N9YSJ7"/>
<protein>
    <submittedName>
        <fullName evidence="6">IclR family transcriptional regulator</fullName>
    </submittedName>
</protein>
<dbReference type="GO" id="GO:0003700">
    <property type="term" value="F:DNA-binding transcription factor activity"/>
    <property type="evidence" value="ECO:0007669"/>
    <property type="project" value="TreeGrafter"/>
</dbReference>
<evidence type="ECO:0000313" key="6">
    <source>
        <dbReference type="EMBL" id="NED97779.1"/>
    </source>
</evidence>
<dbReference type="Proteomes" id="UP000469185">
    <property type="component" value="Unassembled WGS sequence"/>
</dbReference>
<dbReference type="Pfam" id="PF09339">
    <property type="entry name" value="HTH_IclR"/>
    <property type="match status" value="1"/>
</dbReference>
<feature type="domain" description="IclR-ED" evidence="5">
    <location>
        <begin position="62"/>
        <end position="245"/>
    </location>
</feature>
<dbReference type="InterPro" id="IPR014757">
    <property type="entry name" value="Tscrpt_reg_IclR_C"/>
</dbReference>
<dbReference type="InterPro" id="IPR029016">
    <property type="entry name" value="GAF-like_dom_sf"/>
</dbReference>
<dbReference type="SMART" id="SM00346">
    <property type="entry name" value="HTH_ICLR"/>
    <property type="match status" value="1"/>
</dbReference>